<dbReference type="STRING" id="215637.A0A4P9ZVP4"/>
<evidence type="ECO:0000256" key="1">
    <source>
        <dbReference type="ARBA" id="ARBA00004123"/>
    </source>
</evidence>
<keyword evidence="3 8" id="KW-0238">DNA-binding</keyword>
<feature type="domain" description="HSF-type DNA-binding" evidence="7">
    <location>
        <begin position="24"/>
        <end position="126"/>
    </location>
</feature>
<evidence type="ECO:0000256" key="2">
    <source>
        <dbReference type="ARBA" id="ARBA00006403"/>
    </source>
</evidence>
<sequence>MDYSQVNYSVSSPESETARPSKRTKTLFPYKLYEMLENPEYRDCLWWNDVNNSFHLNRIRFKETRKLNLMFTTEKIESIERQLRSYKFTLMNDSRKSQTKGKHIVEYKHELFQRGKPHLLDQIKTGNNNKKTKRRQQNRTNMAQAQQTSSPSTSSDLSPEAYSTVNFFPETYSPEQYLPEGFVPDNSYQYAPGLSLPATYYPSSVSPPHQARTPEYPATYTAIPALQYHHSMFGSSASPMTTVPQHHHAATTPPIYGINPTLLEDPTSSVYPNQLHLDLAAYGHYPHLGFSYTPPS</sequence>
<organism evidence="8 9">
    <name type="scientific">Dimargaris cristalligena</name>
    <dbReference type="NCBI Taxonomy" id="215637"/>
    <lineage>
        <taxon>Eukaryota</taxon>
        <taxon>Fungi</taxon>
        <taxon>Fungi incertae sedis</taxon>
        <taxon>Zoopagomycota</taxon>
        <taxon>Kickxellomycotina</taxon>
        <taxon>Dimargaritomycetes</taxon>
        <taxon>Dimargaritales</taxon>
        <taxon>Dimargaritaceae</taxon>
        <taxon>Dimargaris</taxon>
    </lineage>
</organism>
<dbReference type="Proteomes" id="UP000268162">
    <property type="component" value="Unassembled WGS sequence"/>
</dbReference>
<dbReference type="EMBL" id="ML002457">
    <property type="protein sequence ID" value="RKP37706.1"/>
    <property type="molecule type" value="Genomic_DNA"/>
</dbReference>
<comment type="similarity">
    <text evidence="2 5">Belongs to the HSF family.</text>
</comment>
<feature type="compositionally biased region" description="Low complexity" evidence="6">
    <location>
        <begin position="148"/>
        <end position="159"/>
    </location>
</feature>
<name>A0A4P9ZVP4_9FUNG</name>
<proteinExistence type="inferred from homology"/>
<dbReference type="Gene3D" id="1.10.10.10">
    <property type="entry name" value="Winged helix-like DNA-binding domain superfamily/Winged helix DNA-binding domain"/>
    <property type="match status" value="1"/>
</dbReference>
<dbReference type="InterPro" id="IPR036390">
    <property type="entry name" value="WH_DNA-bd_sf"/>
</dbReference>
<dbReference type="InterPro" id="IPR000232">
    <property type="entry name" value="HSF_DNA-bd"/>
</dbReference>
<dbReference type="GO" id="GO:0005634">
    <property type="term" value="C:nucleus"/>
    <property type="evidence" value="ECO:0007669"/>
    <property type="project" value="UniProtKB-SubCell"/>
</dbReference>
<dbReference type="SUPFAM" id="SSF46785">
    <property type="entry name" value="Winged helix' DNA-binding domain"/>
    <property type="match status" value="1"/>
</dbReference>
<dbReference type="GO" id="GO:0043565">
    <property type="term" value="F:sequence-specific DNA binding"/>
    <property type="evidence" value="ECO:0007669"/>
    <property type="project" value="InterPro"/>
</dbReference>
<dbReference type="GO" id="GO:0003700">
    <property type="term" value="F:DNA-binding transcription factor activity"/>
    <property type="evidence" value="ECO:0007669"/>
    <property type="project" value="InterPro"/>
</dbReference>
<evidence type="ECO:0000313" key="9">
    <source>
        <dbReference type="Proteomes" id="UP000268162"/>
    </source>
</evidence>
<reference evidence="9" key="1">
    <citation type="journal article" date="2018" name="Nat. Microbiol.">
        <title>Leveraging single-cell genomics to expand the fungal tree of life.</title>
        <authorList>
            <person name="Ahrendt S.R."/>
            <person name="Quandt C.A."/>
            <person name="Ciobanu D."/>
            <person name="Clum A."/>
            <person name="Salamov A."/>
            <person name="Andreopoulos B."/>
            <person name="Cheng J.F."/>
            <person name="Woyke T."/>
            <person name="Pelin A."/>
            <person name="Henrissat B."/>
            <person name="Reynolds N.K."/>
            <person name="Benny G.L."/>
            <person name="Smith M.E."/>
            <person name="James T.Y."/>
            <person name="Grigoriev I.V."/>
        </authorList>
    </citation>
    <scope>NUCLEOTIDE SEQUENCE [LARGE SCALE GENOMIC DNA]</scope>
    <source>
        <strain evidence="9">RSA 468</strain>
    </source>
</reference>
<gene>
    <name evidence="8" type="ORF">BJ085DRAFT_40251</name>
</gene>
<protein>
    <submittedName>
        <fullName evidence="8">HSF-type DNA-binding-domain-containing protein</fullName>
    </submittedName>
</protein>
<evidence type="ECO:0000256" key="6">
    <source>
        <dbReference type="SAM" id="MobiDB-lite"/>
    </source>
</evidence>
<feature type="compositionally biased region" description="Polar residues" evidence="6">
    <location>
        <begin position="1"/>
        <end position="15"/>
    </location>
</feature>
<dbReference type="InterPro" id="IPR036388">
    <property type="entry name" value="WH-like_DNA-bd_sf"/>
</dbReference>
<evidence type="ECO:0000256" key="4">
    <source>
        <dbReference type="ARBA" id="ARBA00023242"/>
    </source>
</evidence>
<keyword evidence="4" id="KW-0539">Nucleus</keyword>
<accession>A0A4P9ZVP4</accession>
<dbReference type="Pfam" id="PF00447">
    <property type="entry name" value="HSF_DNA-bind"/>
    <property type="match status" value="1"/>
</dbReference>
<evidence type="ECO:0000259" key="7">
    <source>
        <dbReference type="SMART" id="SM00415"/>
    </source>
</evidence>
<feature type="region of interest" description="Disordered" evidence="6">
    <location>
        <begin position="1"/>
        <end position="21"/>
    </location>
</feature>
<feature type="region of interest" description="Disordered" evidence="6">
    <location>
        <begin position="116"/>
        <end position="160"/>
    </location>
</feature>
<dbReference type="PANTHER" id="PTHR10015:SF427">
    <property type="entry name" value="HEAT SHOCK FACTOR PROTEIN"/>
    <property type="match status" value="1"/>
</dbReference>
<evidence type="ECO:0000313" key="8">
    <source>
        <dbReference type="EMBL" id="RKP37706.1"/>
    </source>
</evidence>
<dbReference type="SMART" id="SM00415">
    <property type="entry name" value="HSF"/>
    <property type="match status" value="1"/>
</dbReference>
<dbReference type="AlphaFoldDB" id="A0A4P9ZVP4"/>
<dbReference type="OrthoDB" id="10043646at2759"/>
<evidence type="ECO:0000256" key="3">
    <source>
        <dbReference type="ARBA" id="ARBA00023125"/>
    </source>
</evidence>
<keyword evidence="9" id="KW-1185">Reference proteome</keyword>
<dbReference type="PANTHER" id="PTHR10015">
    <property type="entry name" value="HEAT SHOCK TRANSCRIPTION FACTOR"/>
    <property type="match status" value="1"/>
</dbReference>
<evidence type="ECO:0000256" key="5">
    <source>
        <dbReference type="RuleBase" id="RU004020"/>
    </source>
</evidence>
<comment type="subcellular location">
    <subcellularLocation>
        <location evidence="1">Nucleus</location>
    </subcellularLocation>
</comment>